<evidence type="ECO:0000313" key="9">
    <source>
        <dbReference type="Proteomes" id="UP000016511"/>
    </source>
</evidence>
<dbReference type="Pfam" id="PF04545">
    <property type="entry name" value="Sigma70_r4"/>
    <property type="match status" value="1"/>
</dbReference>
<comment type="similarity">
    <text evidence="1">Belongs to the sigma-70 factor family. ECF subfamily.</text>
</comment>
<gene>
    <name evidence="8" type="ORF">HMPREF0083_03472</name>
</gene>
<name>U1X0E0_ANEAE</name>
<dbReference type="SUPFAM" id="SSF88659">
    <property type="entry name" value="Sigma3 and sigma4 domains of RNA polymerase sigma factors"/>
    <property type="match status" value="1"/>
</dbReference>
<keyword evidence="3" id="KW-0731">Sigma factor</keyword>
<dbReference type="SUPFAM" id="SSF88946">
    <property type="entry name" value="Sigma2 domain of RNA polymerase sigma factors"/>
    <property type="match status" value="1"/>
</dbReference>
<organism evidence="8 9">
    <name type="scientific">Aneurinibacillus aneurinilyticus ATCC 12856</name>
    <dbReference type="NCBI Taxonomy" id="649747"/>
    <lineage>
        <taxon>Bacteria</taxon>
        <taxon>Bacillati</taxon>
        <taxon>Bacillota</taxon>
        <taxon>Bacilli</taxon>
        <taxon>Bacillales</taxon>
        <taxon>Paenibacillaceae</taxon>
        <taxon>Aneurinibacillus group</taxon>
        <taxon>Aneurinibacillus</taxon>
    </lineage>
</organism>
<comment type="caution">
    <text evidence="8">The sequence shown here is derived from an EMBL/GenBank/DDBJ whole genome shotgun (WGS) entry which is preliminary data.</text>
</comment>
<dbReference type="Gene3D" id="1.10.10.10">
    <property type="entry name" value="Winged helix-like DNA-binding domain superfamily/Winged helix DNA-binding domain"/>
    <property type="match status" value="1"/>
</dbReference>
<sequence length="204" mass="23971">MLHSALLTIREAGKIKVRAIHAGPVVADCGRSMKEWDWTSFFEEYEPLIEKWLIRFPPGPLREEAKQEARIACWKRLPYYDEQRGMALSSYLFLSVKGTVINWYVREKRWREQHYLPSLPLSYGEEGGSPMELLGATDNNIEEELIWQSWMAYLSQEEARCITLHIRGGMTLRQVADRLGIPYERVKKQKQRAIQKLRTVAEEW</sequence>
<keyword evidence="2" id="KW-0805">Transcription regulation</keyword>
<keyword evidence="4" id="KW-0238">DNA-binding</keyword>
<evidence type="ECO:0000259" key="7">
    <source>
        <dbReference type="Pfam" id="PF04545"/>
    </source>
</evidence>
<evidence type="ECO:0000256" key="2">
    <source>
        <dbReference type="ARBA" id="ARBA00023015"/>
    </source>
</evidence>
<dbReference type="GO" id="GO:0016987">
    <property type="term" value="F:sigma factor activity"/>
    <property type="evidence" value="ECO:0007669"/>
    <property type="project" value="UniProtKB-KW"/>
</dbReference>
<dbReference type="HOGENOM" id="CLU_1340952_0_0_9"/>
<protein>
    <submittedName>
        <fullName evidence="8">Sigma-70, region 4</fullName>
    </submittedName>
</protein>
<reference evidence="8 9" key="1">
    <citation type="submission" date="2013-08" db="EMBL/GenBank/DDBJ databases">
        <authorList>
            <person name="Weinstock G."/>
            <person name="Sodergren E."/>
            <person name="Wylie T."/>
            <person name="Fulton L."/>
            <person name="Fulton R."/>
            <person name="Fronick C."/>
            <person name="O'Laughlin M."/>
            <person name="Godfrey J."/>
            <person name="Miner T."/>
            <person name="Herter B."/>
            <person name="Appelbaum E."/>
            <person name="Cordes M."/>
            <person name="Lek S."/>
            <person name="Wollam A."/>
            <person name="Pepin K.H."/>
            <person name="Palsikar V.B."/>
            <person name="Mitreva M."/>
            <person name="Wilson R.K."/>
        </authorList>
    </citation>
    <scope>NUCLEOTIDE SEQUENCE [LARGE SCALE GENOMIC DNA]</scope>
    <source>
        <strain evidence="8 9">ATCC 12856</strain>
    </source>
</reference>
<keyword evidence="5" id="KW-0804">Transcription</keyword>
<dbReference type="Proteomes" id="UP000016511">
    <property type="component" value="Unassembled WGS sequence"/>
</dbReference>
<feature type="domain" description="RNA polymerase sigma-70 region 2" evidence="6">
    <location>
        <begin position="41"/>
        <end position="109"/>
    </location>
</feature>
<dbReference type="CDD" id="cd06171">
    <property type="entry name" value="Sigma70_r4"/>
    <property type="match status" value="1"/>
</dbReference>
<evidence type="ECO:0000256" key="3">
    <source>
        <dbReference type="ARBA" id="ARBA00023082"/>
    </source>
</evidence>
<dbReference type="InterPro" id="IPR013325">
    <property type="entry name" value="RNA_pol_sigma_r2"/>
</dbReference>
<evidence type="ECO:0000259" key="6">
    <source>
        <dbReference type="Pfam" id="PF04542"/>
    </source>
</evidence>
<dbReference type="STRING" id="649747.HMPREF0083_03472"/>
<dbReference type="InterPro" id="IPR036388">
    <property type="entry name" value="WH-like_DNA-bd_sf"/>
</dbReference>
<dbReference type="Gene3D" id="1.10.1740.10">
    <property type="match status" value="1"/>
</dbReference>
<dbReference type="InterPro" id="IPR007627">
    <property type="entry name" value="RNA_pol_sigma70_r2"/>
</dbReference>
<dbReference type="PANTHER" id="PTHR43133">
    <property type="entry name" value="RNA POLYMERASE ECF-TYPE SIGMA FACTO"/>
    <property type="match status" value="1"/>
</dbReference>
<dbReference type="Pfam" id="PF04542">
    <property type="entry name" value="Sigma70_r2"/>
    <property type="match status" value="1"/>
</dbReference>
<dbReference type="InterPro" id="IPR014284">
    <property type="entry name" value="RNA_pol_sigma-70_dom"/>
</dbReference>
<dbReference type="AlphaFoldDB" id="U1X0E0"/>
<dbReference type="PANTHER" id="PTHR43133:SF8">
    <property type="entry name" value="RNA POLYMERASE SIGMA FACTOR HI_1459-RELATED"/>
    <property type="match status" value="1"/>
</dbReference>
<evidence type="ECO:0000313" key="8">
    <source>
        <dbReference type="EMBL" id="ERI08450.1"/>
    </source>
</evidence>
<proteinExistence type="inferred from homology"/>
<dbReference type="GO" id="GO:0006352">
    <property type="term" value="P:DNA-templated transcription initiation"/>
    <property type="evidence" value="ECO:0007669"/>
    <property type="project" value="InterPro"/>
</dbReference>
<dbReference type="GO" id="GO:0003677">
    <property type="term" value="F:DNA binding"/>
    <property type="evidence" value="ECO:0007669"/>
    <property type="project" value="UniProtKB-KW"/>
</dbReference>
<dbReference type="InterPro" id="IPR039425">
    <property type="entry name" value="RNA_pol_sigma-70-like"/>
</dbReference>
<dbReference type="InterPro" id="IPR007630">
    <property type="entry name" value="RNA_pol_sigma70_r4"/>
</dbReference>
<evidence type="ECO:0000256" key="4">
    <source>
        <dbReference type="ARBA" id="ARBA00023125"/>
    </source>
</evidence>
<accession>U1X0E0</accession>
<evidence type="ECO:0000256" key="1">
    <source>
        <dbReference type="ARBA" id="ARBA00010641"/>
    </source>
</evidence>
<dbReference type="NCBIfam" id="TIGR02937">
    <property type="entry name" value="sigma70-ECF"/>
    <property type="match status" value="1"/>
</dbReference>
<keyword evidence="9" id="KW-1185">Reference proteome</keyword>
<feature type="domain" description="RNA polymerase sigma-70 region 4" evidence="7">
    <location>
        <begin position="150"/>
        <end position="198"/>
    </location>
</feature>
<evidence type="ECO:0000256" key="5">
    <source>
        <dbReference type="ARBA" id="ARBA00023163"/>
    </source>
</evidence>
<dbReference type="InterPro" id="IPR013324">
    <property type="entry name" value="RNA_pol_sigma_r3/r4-like"/>
</dbReference>
<dbReference type="EMBL" id="AWSJ01000206">
    <property type="protein sequence ID" value="ERI08450.1"/>
    <property type="molecule type" value="Genomic_DNA"/>
</dbReference>
<dbReference type="PATRIC" id="fig|649747.3.peg.3151"/>